<feature type="transmembrane region" description="Helical" evidence="1">
    <location>
        <begin position="227"/>
        <end position="250"/>
    </location>
</feature>
<keyword evidence="1" id="KW-0472">Membrane</keyword>
<reference evidence="5 6" key="1">
    <citation type="submission" date="2019-07" db="EMBL/GenBank/DDBJ databases">
        <title>Genomes of Cafeteria roenbergensis.</title>
        <authorList>
            <person name="Fischer M.G."/>
            <person name="Hackl T."/>
            <person name="Roman M."/>
        </authorList>
    </citation>
    <scope>NUCLEOTIDE SEQUENCE [LARGE SCALE GENOMIC DNA]</scope>
    <source>
        <strain evidence="4 6">Cflag</strain>
        <strain evidence="3 5">RCC970-E3</strain>
    </source>
</reference>
<feature type="transmembrane region" description="Helical" evidence="1">
    <location>
        <begin position="192"/>
        <end position="215"/>
    </location>
</feature>
<organism evidence="3 5">
    <name type="scientific">Cafeteria roenbergensis</name>
    <name type="common">Marine flagellate</name>
    <dbReference type="NCBI Taxonomy" id="33653"/>
    <lineage>
        <taxon>Eukaryota</taxon>
        <taxon>Sar</taxon>
        <taxon>Stramenopiles</taxon>
        <taxon>Bigyra</taxon>
        <taxon>Opalozoa</taxon>
        <taxon>Bicosoecida</taxon>
        <taxon>Cafeteriaceae</taxon>
        <taxon>Cafeteria</taxon>
    </lineage>
</organism>
<dbReference type="Proteomes" id="UP000324907">
    <property type="component" value="Unassembled WGS sequence"/>
</dbReference>
<evidence type="ECO:0000313" key="3">
    <source>
        <dbReference type="EMBL" id="KAA0147212.1"/>
    </source>
</evidence>
<comment type="caution">
    <text evidence="3">The sequence shown here is derived from an EMBL/GenBank/DDBJ whole genome shotgun (WGS) entry which is preliminary data.</text>
</comment>
<feature type="transmembrane region" description="Helical" evidence="1">
    <location>
        <begin position="305"/>
        <end position="323"/>
    </location>
</feature>
<evidence type="ECO:0000313" key="6">
    <source>
        <dbReference type="Proteomes" id="UP000325113"/>
    </source>
</evidence>
<dbReference type="Proteomes" id="UP000325113">
    <property type="component" value="Unassembled WGS sequence"/>
</dbReference>
<feature type="domain" description="DUF7802" evidence="2">
    <location>
        <begin position="146"/>
        <end position="365"/>
    </location>
</feature>
<evidence type="ECO:0000256" key="1">
    <source>
        <dbReference type="SAM" id="Phobius"/>
    </source>
</evidence>
<keyword evidence="1" id="KW-0812">Transmembrane</keyword>
<feature type="transmembrane region" description="Helical" evidence="1">
    <location>
        <begin position="262"/>
        <end position="285"/>
    </location>
</feature>
<feature type="transmembrane region" description="Helical" evidence="1">
    <location>
        <begin position="55"/>
        <end position="76"/>
    </location>
</feature>
<evidence type="ECO:0000313" key="5">
    <source>
        <dbReference type="Proteomes" id="UP000324907"/>
    </source>
</evidence>
<feature type="transmembrane region" description="Helical" evidence="1">
    <location>
        <begin position="27"/>
        <end position="48"/>
    </location>
</feature>
<sequence length="476" mass="50831">MEGPPRLDASSTFLVWRDPVEAWEENWTFVVLQLAMFALATATLVHALRVGRAGLLLWLAAVGHGLFVEGFCYALPELDNFHHGRALVAIFGGRMPGYVVVLYPAFYYSAAQLASMLLGGLGSQFSGLRALGRRRREASSEGVVDVELVATAALTGLLTALVDVPYDAMGPKLLHWSWHPDDPNVFERTGPFIPTTSFIFHITFAASWLLVGAAASRVARMPCCGKLGWIPALLVASLLPFPLGVMQIQLFYVVPHDLACVPTATCLAAAVGAYLVVIVLCAWWLRGGVTRRVDPSIRRVSALPVLALLSVFSCCFVAFAALADPAGLSDTGVHLPVAVSEEACSRTETMLSLGGVATKSMHLCSLPDRASSGGPLPLRPGDRSSFPLVGHTLPAAHCAMPEVPHPFRVANSASEAQAGVIRKWTMIGTEWGAEGPASTRAAMLMVVCWPVALMLTTVLAAWSLDRSPSLAHSKSD</sequence>
<dbReference type="PANTHER" id="PTHR35982:SF1">
    <property type="entry name" value="SPIROCYCLASE, AVEC FAMILY"/>
    <property type="match status" value="1"/>
</dbReference>
<protein>
    <recommendedName>
        <fullName evidence="2">DUF7802 domain-containing protein</fullName>
    </recommendedName>
</protein>
<evidence type="ECO:0000313" key="4">
    <source>
        <dbReference type="EMBL" id="KAA0165495.1"/>
    </source>
</evidence>
<dbReference type="Pfam" id="PF25085">
    <property type="entry name" value="DUF7802"/>
    <property type="match status" value="2"/>
</dbReference>
<keyword evidence="1" id="KW-1133">Transmembrane helix</keyword>
<accession>A0A5A8C2A2</accession>
<dbReference type="PANTHER" id="PTHR35982">
    <property type="entry name" value="AGAP005361-PA"/>
    <property type="match status" value="1"/>
</dbReference>
<evidence type="ECO:0000259" key="2">
    <source>
        <dbReference type="Pfam" id="PF25085"/>
    </source>
</evidence>
<feature type="transmembrane region" description="Helical" evidence="1">
    <location>
        <begin position="96"/>
        <end position="121"/>
    </location>
</feature>
<name>A0A5A8C2A2_CAFRO</name>
<gene>
    <name evidence="3" type="ORF">FNF28_07588</name>
    <name evidence="4" type="ORF">FNF31_01842</name>
</gene>
<proteinExistence type="predicted"/>
<dbReference type="EMBL" id="VLTM01000012">
    <property type="protein sequence ID" value="KAA0165495.1"/>
    <property type="molecule type" value="Genomic_DNA"/>
</dbReference>
<dbReference type="EMBL" id="VLTL01000288">
    <property type="protein sequence ID" value="KAA0147212.1"/>
    <property type="molecule type" value="Genomic_DNA"/>
</dbReference>
<dbReference type="AlphaFoldDB" id="A0A5A8C2A2"/>
<dbReference type="InterPro" id="IPR056704">
    <property type="entry name" value="DUF7802"/>
</dbReference>
<feature type="transmembrane region" description="Helical" evidence="1">
    <location>
        <begin position="441"/>
        <end position="464"/>
    </location>
</feature>
<feature type="transmembrane region" description="Helical" evidence="1">
    <location>
        <begin position="142"/>
        <end position="162"/>
    </location>
</feature>
<feature type="domain" description="DUF7802" evidence="2">
    <location>
        <begin position="17"/>
        <end position="113"/>
    </location>
</feature>